<evidence type="ECO:0000256" key="9">
    <source>
        <dbReference type="PROSITE-ProRule" id="PRU00176"/>
    </source>
</evidence>
<gene>
    <name evidence="12" type="ORF">D9613_006080</name>
</gene>
<dbReference type="GO" id="GO:0008380">
    <property type="term" value="P:RNA splicing"/>
    <property type="evidence" value="ECO:0007669"/>
    <property type="project" value="UniProtKB-KW"/>
</dbReference>
<evidence type="ECO:0000256" key="8">
    <source>
        <dbReference type="ARBA" id="ARBA00093627"/>
    </source>
</evidence>
<evidence type="ECO:0000256" key="1">
    <source>
        <dbReference type="ARBA" id="ARBA00004123"/>
    </source>
</evidence>
<dbReference type="SMART" id="SM00360">
    <property type="entry name" value="RRM"/>
    <property type="match status" value="4"/>
</dbReference>
<dbReference type="GO" id="GO:0003723">
    <property type="term" value="F:RNA binding"/>
    <property type="evidence" value="ECO:0007669"/>
    <property type="project" value="UniProtKB-UniRule"/>
</dbReference>
<keyword evidence="5" id="KW-0508">mRNA splicing</keyword>
<dbReference type="PROSITE" id="PS50102">
    <property type="entry name" value="RRM"/>
    <property type="match status" value="4"/>
</dbReference>
<protein>
    <recommendedName>
        <fullName evidence="8">U4/U6 snRNA-associated-splicing factor PRP24</fullName>
    </recommendedName>
</protein>
<dbReference type="InterPro" id="IPR011990">
    <property type="entry name" value="TPR-like_helical_dom_sf"/>
</dbReference>
<evidence type="ECO:0000256" key="3">
    <source>
        <dbReference type="ARBA" id="ARBA00022737"/>
    </source>
</evidence>
<dbReference type="Gene3D" id="1.25.40.10">
    <property type="entry name" value="Tetratricopeptide repeat domain"/>
    <property type="match status" value="2"/>
</dbReference>
<keyword evidence="6" id="KW-0539">Nucleus</keyword>
<dbReference type="InterPro" id="IPR035979">
    <property type="entry name" value="RBD_domain_sf"/>
</dbReference>
<comment type="function">
    <text evidence="7">Functions as a recycling factor of the spliceosome, a machinery that forms on each precursor-messenger RNA (pre-mRNA) and catalyzes the removal of introns. Chaperones the re-annealing of U4 and U6 snRNAs (small nuclear RNAs) released from previous rounds of splicing, an initial step in reforming the U4/U6-U5 tri-snRNP (small nuclear ribonucleoprotein) that can reassemble into another spliceosome complex; this step involves binding U6 and facilitating the unwinding of the U6 internal stem loop, followed by base-pairing of U6 to U4.</text>
</comment>
<feature type="region of interest" description="Disordered" evidence="10">
    <location>
        <begin position="572"/>
        <end position="617"/>
    </location>
</feature>
<feature type="domain" description="RRM" evidence="11">
    <location>
        <begin position="696"/>
        <end position="773"/>
    </location>
</feature>
<feature type="domain" description="RRM" evidence="11">
    <location>
        <begin position="622"/>
        <end position="695"/>
    </location>
</feature>
<dbReference type="SUPFAM" id="SSF48452">
    <property type="entry name" value="TPR-like"/>
    <property type="match status" value="1"/>
</dbReference>
<dbReference type="Pfam" id="PF00076">
    <property type="entry name" value="RRM_1"/>
    <property type="match status" value="4"/>
</dbReference>
<evidence type="ECO:0000313" key="12">
    <source>
        <dbReference type="EMBL" id="KAF4617844.1"/>
    </source>
</evidence>
<sequence>MNESESLDALANALSNVAEKPHDVTAHIQHIQVARALEGLETEVQSALEMMTQMMAAGDDVWLPLIEAKEKVVDMETEEGVNELLSLYDRAEHDYLSIPILQKHLNFLLEHQAMYLSGERLRPDSLGEVFSTSWTREAIDKVVKKGEIHLTESYKLWDLQRDWELEMLEATPKSERSALVEYVQSFLLERLRQPHPNIEDTFQSYSSFTTNYLPPQGYESLLVAASKVRGQSIRNMDRRERFETAIKQTGGALDSYNQYIGYERRAKYPDVFVTRGIYERAVAEAARRRFLGEAGSEEALRVFWSGYCDAMRILEVGVDIELDIYRRAVRSVPGSGEVWARFIRFLERVSGSEEAPEGLETVAEIYNRAIDAKMITTDVEQLVPVVLARAAYERRLLEAGADEDALPTLIGVLDSGIGQAYKASKAIDPKLRLEKFLASIYERVGLLDSVIEVWQAASKHSKSSYQVWLSYTDALIKQNRVDDAREVFTDVHTKQLDWPEAIWEAWTSFEHLYGSVEDIATCLDKIESAQYQTNMRRAKEAAKLTHEMQMAAEAQANVPVAEAPIPDVSSAQDVQAAPMDVDQPQPDRGTKRHAEEEPSEETHKKARTEAKPATLKRDRENATVFVSGLPETVTEDDLTNLFKDCGAIREVKITQLSTVFVATVEFFDRDCVPAALTKDKKRIHDQEISVNLAWKSTLYVTNFPESVDDPFMRDLFGKYGTIFEIRWPSKKFKSTRRFCYVQFTAPESAQQSLELHGRELEPNMPLNVYISNPERKKERTDQNADEKEVYVAGLSRFTTKADLEKIFTTYGPVKEVRIALEDDGHARGFAFVEFEEPKDALAALAANNHELKKRRIAVTLSDPRVRSRHKSDMGGRKADARNRSVRVKNLPPGTQEGLLQQVLSKFAPVKRLEVFLDKLEAVVEFENAADAGKMLLRTEPIVFGENTLELIEDVPAVRSSGSSNQSTNALFVPRRLGPSKPKAGLGFKKAPANIATAATPASSASTSQMPAASSSASGGKGQDDFRKMLAKKT</sequence>
<feature type="region of interest" description="Disordered" evidence="10">
    <location>
        <begin position="996"/>
        <end position="1033"/>
    </location>
</feature>
<proteinExistence type="predicted"/>
<dbReference type="SUPFAM" id="SSF54928">
    <property type="entry name" value="RNA-binding domain, RBD"/>
    <property type="match status" value="3"/>
</dbReference>
<dbReference type="CDD" id="cd12296">
    <property type="entry name" value="RRM1_Prp24"/>
    <property type="match status" value="1"/>
</dbReference>
<keyword evidence="4 9" id="KW-0694">RNA-binding</keyword>
<evidence type="ECO:0000259" key="11">
    <source>
        <dbReference type="PROSITE" id="PS50102"/>
    </source>
</evidence>
<comment type="subcellular location">
    <subcellularLocation>
        <location evidence="1">Nucleus</location>
    </subcellularLocation>
</comment>
<dbReference type="Proteomes" id="UP000521872">
    <property type="component" value="Unassembled WGS sequence"/>
</dbReference>
<feature type="compositionally biased region" description="Low complexity" evidence="10">
    <location>
        <begin position="996"/>
        <end position="1017"/>
    </location>
</feature>
<evidence type="ECO:0000256" key="4">
    <source>
        <dbReference type="ARBA" id="ARBA00022884"/>
    </source>
</evidence>
<dbReference type="FunFam" id="3.30.70.330:FF:000365">
    <property type="entry name" value="U4/U6 snRNA-associated-splicing factor PRP24"/>
    <property type="match status" value="1"/>
</dbReference>
<evidence type="ECO:0000313" key="13">
    <source>
        <dbReference type="Proteomes" id="UP000521872"/>
    </source>
</evidence>
<dbReference type="CDD" id="cd00590">
    <property type="entry name" value="RRM_SF"/>
    <property type="match status" value="1"/>
</dbReference>
<dbReference type="InterPro" id="IPR034397">
    <property type="entry name" value="Prp24_RRM1"/>
</dbReference>
<evidence type="ECO:0000256" key="7">
    <source>
        <dbReference type="ARBA" id="ARBA00093374"/>
    </source>
</evidence>
<accession>A0A8H4QVW9</accession>
<feature type="compositionally biased region" description="Basic and acidic residues" evidence="10">
    <location>
        <begin position="588"/>
        <end position="617"/>
    </location>
</feature>
<feature type="domain" description="RRM" evidence="11">
    <location>
        <begin position="787"/>
        <end position="863"/>
    </location>
</feature>
<feature type="domain" description="RRM" evidence="11">
    <location>
        <begin position="883"/>
        <end position="950"/>
    </location>
</feature>
<dbReference type="InterPro" id="IPR012677">
    <property type="entry name" value="Nucleotide-bd_a/b_plait_sf"/>
</dbReference>
<dbReference type="InterPro" id="IPR003107">
    <property type="entry name" value="HAT"/>
</dbReference>
<evidence type="ECO:0000256" key="6">
    <source>
        <dbReference type="ARBA" id="ARBA00023242"/>
    </source>
</evidence>
<evidence type="ECO:0000256" key="5">
    <source>
        <dbReference type="ARBA" id="ARBA00023187"/>
    </source>
</evidence>
<keyword evidence="13" id="KW-1185">Reference proteome</keyword>
<reference evidence="12 13" key="1">
    <citation type="submission" date="2019-12" db="EMBL/GenBank/DDBJ databases">
        <authorList>
            <person name="Floudas D."/>
            <person name="Bentzer J."/>
            <person name="Ahren D."/>
            <person name="Johansson T."/>
            <person name="Persson P."/>
            <person name="Tunlid A."/>
        </authorList>
    </citation>
    <scope>NUCLEOTIDE SEQUENCE [LARGE SCALE GENOMIC DNA]</scope>
    <source>
        <strain evidence="12 13">CBS 102.39</strain>
    </source>
</reference>
<dbReference type="GO" id="GO:0006397">
    <property type="term" value="P:mRNA processing"/>
    <property type="evidence" value="ECO:0007669"/>
    <property type="project" value="UniProtKB-KW"/>
</dbReference>
<name>A0A8H4QVW9_9AGAR</name>
<dbReference type="GO" id="GO:0005688">
    <property type="term" value="C:U6 snRNP"/>
    <property type="evidence" value="ECO:0007669"/>
    <property type="project" value="UniProtKB-ARBA"/>
</dbReference>
<dbReference type="EMBL" id="JAACJL010000030">
    <property type="protein sequence ID" value="KAF4617844.1"/>
    <property type="molecule type" value="Genomic_DNA"/>
</dbReference>
<keyword evidence="3" id="KW-0677">Repeat</keyword>
<dbReference type="AlphaFoldDB" id="A0A8H4QVW9"/>
<evidence type="ECO:0000256" key="2">
    <source>
        <dbReference type="ARBA" id="ARBA00022664"/>
    </source>
</evidence>
<dbReference type="SMART" id="SM00386">
    <property type="entry name" value="HAT"/>
    <property type="match status" value="4"/>
</dbReference>
<keyword evidence="2" id="KW-0507">mRNA processing</keyword>
<dbReference type="PANTHER" id="PTHR24012">
    <property type="entry name" value="RNA BINDING PROTEIN"/>
    <property type="match status" value="1"/>
</dbReference>
<evidence type="ECO:0000256" key="10">
    <source>
        <dbReference type="SAM" id="MobiDB-lite"/>
    </source>
</evidence>
<dbReference type="InterPro" id="IPR000504">
    <property type="entry name" value="RRM_dom"/>
</dbReference>
<comment type="caution">
    <text evidence="12">The sequence shown here is derived from an EMBL/GenBank/DDBJ whole genome shotgun (WGS) entry which is preliminary data.</text>
</comment>
<dbReference type="Gene3D" id="3.30.70.330">
    <property type="match status" value="4"/>
</dbReference>
<organism evidence="12 13">
    <name type="scientific">Agrocybe pediades</name>
    <dbReference type="NCBI Taxonomy" id="84607"/>
    <lineage>
        <taxon>Eukaryota</taxon>
        <taxon>Fungi</taxon>
        <taxon>Dikarya</taxon>
        <taxon>Basidiomycota</taxon>
        <taxon>Agaricomycotina</taxon>
        <taxon>Agaricomycetes</taxon>
        <taxon>Agaricomycetidae</taxon>
        <taxon>Agaricales</taxon>
        <taxon>Agaricineae</taxon>
        <taxon>Strophariaceae</taxon>
        <taxon>Agrocybe</taxon>
    </lineage>
</organism>